<evidence type="ECO:0000313" key="3">
    <source>
        <dbReference type="Proteomes" id="UP000182658"/>
    </source>
</evidence>
<name>A0A1J7JYR1_9PEZI</name>
<feature type="region of interest" description="Disordered" evidence="1">
    <location>
        <begin position="11"/>
        <end position="66"/>
    </location>
</feature>
<dbReference type="OrthoDB" id="10647723at2759"/>
<feature type="compositionally biased region" description="Low complexity" evidence="1">
    <location>
        <begin position="242"/>
        <end position="255"/>
    </location>
</feature>
<dbReference type="EMBL" id="KV875093">
    <property type="protein sequence ID" value="OIW35288.1"/>
    <property type="molecule type" value="Genomic_DNA"/>
</dbReference>
<dbReference type="InParanoid" id="A0A1J7JYR1"/>
<protein>
    <submittedName>
        <fullName evidence="2">Uncharacterized protein</fullName>
    </submittedName>
</protein>
<feature type="compositionally biased region" description="Polar residues" evidence="1">
    <location>
        <begin position="14"/>
        <end position="24"/>
    </location>
</feature>
<feature type="region of interest" description="Disordered" evidence="1">
    <location>
        <begin position="101"/>
        <end position="269"/>
    </location>
</feature>
<gene>
    <name evidence="2" type="ORF">CONLIGDRAFT_50808</name>
</gene>
<feature type="compositionally biased region" description="Polar residues" evidence="1">
    <location>
        <begin position="210"/>
        <end position="225"/>
    </location>
</feature>
<reference evidence="2 3" key="1">
    <citation type="submission" date="2016-10" db="EMBL/GenBank/DDBJ databases">
        <title>Draft genome sequence of Coniochaeta ligniaria NRRL30616, a lignocellulolytic fungus for bioabatement of inhibitors in plant biomass hydrolysates.</title>
        <authorList>
            <consortium name="DOE Joint Genome Institute"/>
            <person name="Jimenez D.J."/>
            <person name="Hector R.E."/>
            <person name="Riley R."/>
            <person name="Sun H."/>
            <person name="Grigoriev I.V."/>
            <person name="Van Elsas J.D."/>
            <person name="Nichols N.N."/>
        </authorList>
    </citation>
    <scope>NUCLEOTIDE SEQUENCE [LARGE SCALE GENOMIC DNA]</scope>
    <source>
        <strain evidence="2 3">NRRL 30616</strain>
    </source>
</reference>
<feature type="compositionally biased region" description="Polar residues" evidence="1">
    <location>
        <begin position="174"/>
        <end position="184"/>
    </location>
</feature>
<accession>A0A1J7JYR1</accession>
<evidence type="ECO:0000256" key="1">
    <source>
        <dbReference type="SAM" id="MobiDB-lite"/>
    </source>
</evidence>
<feature type="compositionally biased region" description="Low complexity" evidence="1">
    <location>
        <begin position="119"/>
        <end position="130"/>
    </location>
</feature>
<evidence type="ECO:0000313" key="2">
    <source>
        <dbReference type="EMBL" id="OIW35288.1"/>
    </source>
</evidence>
<organism evidence="2 3">
    <name type="scientific">Coniochaeta ligniaria NRRL 30616</name>
    <dbReference type="NCBI Taxonomy" id="1408157"/>
    <lineage>
        <taxon>Eukaryota</taxon>
        <taxon>Fungi</taxon>
        <taxon>Dikarya</taxon>
        <taxon>Ascomycota</taxon>
        <taxon>Pezizomycotina</taxon>
        <taxon>Sordariomycetes</taxon>
        <taxon>Sordariomycetidae</taxon>
        <taxon>Coniochaetales</taxon>
        <taxon>Coniochaetaceae</taxon>
        <taxon>Coniochaeta</taxon>
    </lineage>
</organism>
<sequence length="269" mass="28829">MREYFFQYGPLPSSIATSQDTSSAMDGPGDMQEHFSQYDSSTYSSATTQETPTTGPSSSSAHEWPVDPATFSHGYVNQVGNTPIGTVEYLDPFVSSVGYRPPTNVRGSVTGPQGPQPRGPRANRGNNWGGHLSQGNRDSRVTHPARSVTPFQSTRGVRPLSRYQGGPARHHAQRGTSRGTQQSMPRHVDYYNNNTIPPIPHAGGEAPVQAPTQPSQPGRASAQDSTFRDEHNSLTGQDSGTSSLSPASARVAAPAAEHENPSAHRAKRL</sequence>
<feature type="compositionally biased region" description="Polar residues" evidence="1">
    <location>
        <begin position="34"/>
        <end position="61"/>
    </location>
</feature>
<dbReference type="AlphaFoldDB" id="A0A1J7JYR1"/>
<dbReference type="Proteomes" id="UP000182658">
    <property type="component" value="Unassembled WGS sequence"/>
</dbReference>
<keyword evidence="3" id="KW-1185">Reference proteome</keyword>
<proteinExistence type="predicted"/>